<protein>
    <recommendedName>
        <fullName evidence="5">Tyr recombinase domain-containing protein</fullName>
    </recommendedName>
</protein>
<dbReference type="AlphaFoldDB" id="A0A2T4I5C0"/>
<dbReference type="InterPro" id="IPR013762">
    <property type="entry name" value="Integrase-like_cat_sf"/>
</dbReference>
<name>A0A2T4I5C0_9SPHN</name>
<dbReference type="PANTHER" id="PTHR30349:SF41">
    <property type="entry name" value="INTEGRASE_RECOMBINASE PROTEIN MJ0367-RELATED"/>
    <property type="match status" value="1"/>
</dbReference>
<dbReference type="InterPro" id="IPR002104">
    <property type="entry name" value="Integrase_catalytic"/>
</dbReference>
<evidence type="ECO:0000313" key="6">
    <source>
        <dbReference type="EMBL" id="PTD25185.1"/>
    </source>
</evidence>
<dbReference type="SUPFAM" id="SSF56349">
    <property type="entry name" value="DNA breaking-rejoining enzymes"/>
    <property type="match status" value="1"/>
</dbReference>
<gene>
    <name evidence="6" type="ORF">CV103_06375</name>
</gene>
<feature type="domain" description="Tyr recombinase" evidence="5">
    <location>
        <begin position="304"/>
        <end position="503"/>
    </location>
</feature>
<evidence type="ECO:0000259" key="5">
    <source>
        <dbReference type="PROSITE" id="PS51898"/>
    </source>
</evidence>
<dbReference type="CDD" id="cd01184">
    <property type="entry name" value="INT_C_like_1"/>
    <property type="match status" value="1"/>
</dbReference>
<keyword evidence="3" id="KW-0238">DNA-binding</keyword>
<comment type="similarity">
    <text evidence="1">Belongs to the 'phage' integrase family.</text>
</comment>
<evidence type="ECO:0000256" key="4">
    <source>
        <dbReference type="ARBA" id="ARBA00023172"/>
    </source>
</evidence>
<dbReference type="Gene3D" id="1.10.150.130">
    <property type="match status" value="1"/>
</dbReference>
<keyword evidence="4" id="KW-0233">DNA recombination</keyword>
<dbReference type="Gene3D" id="1.10.443.10">
    <property type="entry name" value="Intergrase catalytic core"/>
    <property type="match status" value="1"/>
</dbReference>
<organism evidence="6 7">
    <name type="scientific">Edaphosphingomonas fennica</name>
    <dbReference type="NCBI Taxonomy" id="114404"/>
    <lineage>
        <taxon>Bacteria</taxon>
        <taxon>Pseudomonadati</taxon>
        <taxon>Pseudomonadota</taxon>
        <taxon>Alphaproteobacteria</taxon>
        <taxon>Sphingomonadales</taxon>
        <taxon>Rhizorhabdaceae</taxon>
        <taxon>Edaphosphingomonas</taxon>
    </lineage>
</organism>
<dbReference type="InterPro" id="IPR011010">
    <property type="entry name" value="DNA_brk_join_enz"/>
</dbReference>
<evidence type="ECO:0000313" key="7">
    <source>
        <dbReference type="Proteomes" id="UP000241206"/>
    </source>
</evidence>
<accession>A0A2T4I5C0</accession>
<dbReference type="GO" id="GO:0006310">
    <property type="term" value="P:DNA recombination"/>
    <property type="evidence" value="ECO:0007669"/>
    <property type="project" value="UniProtKB-KW"/>
</dbReference>
<dbReference type="PANTHER" id="PTHR30349">
    <property type="entry name" value="PHAGE INTEGRASE-RELATED"/>
    <property type="match status" value="1"/>
</dbReference>
<dbReference type="EMBL" id="PHHF01000026">
    <property type="protein sequence ID" value="PTD25185.1"/>
    <property type="molecule type" value="Genomic_DNA"/>
</dbReference>
<dbReference type="InterPro" id="IPR050090">
    <property type="entry name" value="Tyrosine_recombinase_XerCD"/>
</dbReference>
<dbReference type="PROSITE" id="PS51898">
    <property type="entry name" value="TYR_RECOMBINASE"/>
    <property type="match status" value="1"/>
</dbReference>
<proteinExistence type="inferred from homology"/>
<dbReference type="Proteomes" id="UP000241206">
    <property type="component" value="Unassembled WGS sequence"/>
</dbReference>
<dbReference type="GO" id="GO:0003677">
    <property type="term" value="F:DNA binding"/>
    <property type="evidence" value="ECO:0007669"/>
    <property type="project" value="UniProtKB-KW"/>
</dbReference>
<evidence type="ECO:0000256" key="3">
    <source>
        <dbReference type="ARBA" id="ARBA00023125"/>
    </source>
</evidence>
<comment type="caution">
    <text evidence="6">The sequence shown here is derived from an EMBL/GenBank/DDBJ whole genome shotgun (WGS) entry which is preliminary data.</text>
</comment>
<reference evidence="6 7" key="1">
    <citation type="submission" date="2017-11" db="EMBL/GenBank/DDBJ databases">
        <title>Sphingomonas oleivorans sp. nov., isolated from oil-contaminated soil.</title>
        <authorList>
            <person name="Wang L."/>
            <person name="Chen L."/>
        </authorList>
    </citation>
    <scope>NUCLEOTIDE SEQUENCE [LARGE SCALE GENOMIC DNA]</scope>
    <source>
        <strain evidence="6 7">K101</strain>
    </source>
</reference>
<evidence type="ECO:0000256" key="1">
    <source>
        <dbReference type="ARBA" id="ARBA00008857"/>
    </source>
</evidence>
<keyword evidence="2" id="KW-0229">DNA integration</keyword>
<dbReference type="InterPro" id="IPR010998">
    <property type="entry name" value="Integrase_recombinase_N"/>
</dbReference>
<sequence length="525" mass="58074">MSLQTDSLELAQRRRSEADQQYWAAVDAGRKKLGEAHPRPLTDIEAVGIVSRWFAERNRELDEGHLHEPTPAEGWDAAVQGSEFGIAEATRRLGASDIQAFAPLAERVLEAEGIKADPSSRGYTALLQLLARANKELSLLDLARLRGDFGYRPADPVMLAALEAKPAPRRTIADLITTYRADKEAGWSPSTRTSYEPIWRLLKETLGETRPVPSLTRDDGRTLFETVKGLPRGLGKIVALRGLTVPQAVEKGRELGLPTLAPKSINDIYMGFLKSIFGWAVAEQWLSTNPVEGLRVKDDVADAEKRDPFTVAQLVSLFADTPWSPRDETPRGKPLHFWGPLLGLFHGMRRGEIAQLDVADVTKIDGYDVILVRGGDTKRLKTVNARRMLPVHPELVRMGFLAFVQRQRKTGKTQLFPGEAANERGQWGDGLSDWFQRRVKALGLTGVKLGMHSLRHNWQDRLREAGLHGTAIGQELAGRSKGGDVSSNYGSGFATATLAEAVEKIRYPELDMSHLYVIAAEQSET</sequence>
<keyword evidence="7" id="KW-1185">Reference proteome</keyword>
<evidence type="ECO:0000256" key="2">
    <source>
        <dbReference type="ARBA" id="ARBA00022908"/>
    </source>
</evidence>
<dbReference type="GO" id="GO:0015074">
    <property type="term" value="P:DNA integration"/>
    <property type="evidence" value="ECO:0007669"/>
    <property type="project" value="UniProtKB-KW"/>
</dbReference>